<dbReference type="AlphaFoldDB" id="A0A1C4FNP3"/>
<sequence>MRVRQTKVGEVQRADWKTLK</sequence>
<proteinExistence type="predicted"/>
<dbReference type="EMBL" id="FMBE01000015">
    <property type="protein sequence ID" value="SCC57141.1"/>
    <property type="molecule type" value="Genomic_DNA"/>
</dbReference>
<evidence type="ECO:0000313" key="1">
    <source>
        <dbReference type="EMBL" id="SCC57141.1"/>
    </source>
</evidence>
<reference evidence="2" key="1">
    <citation type="submission" date="2016-08" db="EMBL/GenBank/DDBJ databases">
        <authorList>
            <person name="Loux V."/>
            <person name="Rue O."/>
        </authorList>
    </citation>
    <scope>NUCLEOTIDE SEQUENCE [LARGE SCALE GENOMIC DNA]</scope>
    <source>
        <strain evidence="2">INRA Bc05-F1</strain>
    </source>
</reference>
<evidence type="ECO:0000313" key="2">
    <source>
        <dbReference type="Proteomes" id="UP000196052"/>
    </source>
</evidence>
<organism evidence="1 2">
    <name type="scientific">Bacillus wiedmannii</name>
    <dbReference type="NCBI Taxonomy" id="1890302"/>
    <lineage>
        <taxon>Bacteria</taxon>
        <taxon>Bacillati</taxon>
        <taxon>Bacillota</taxon>
        <taxon>Bacilli</taxon>
        <taxon>Bacillales</taxon>
        <taxon>Bacillaceae</taxon>
        <taxon>Bacillus</taxon>
        <taxon>Bacillus cereus group</taxon>
    </lineage>
</organism>
<name>A0A1C4FNP3_9BACI</name>
<dbReference type="Proteomes" id="UP000196052">
    <property type="component" value="Unassembled WGS sequence"/>
</dbReference>
<protein>
    <submittedName>
        <fullName evidence="1">Uncharacterized protein</fullName>
    </submittedName>
</protein>
<accession>A0A1C4FNP3</accession>
<gene>
    <name evidence="1" type="ORF">BC05F1_04589</name>
</gene>